<organism evidence="1">
    <name type="scientific">Orpheovirus IHUMI-LCC2</name>
    <dbReference type="NCBI Taxonomy" id="2023057"/>
    <lineage>
        <taxon>Viruses</taxon>
        <taxon>Varidnaviria</taxon>
        <taxon>Bamfordvirae</taxon>
        <taxon>Nucleocytoviricota</taxon>
        <taxon>Megaviricetes</taxon>
        <taxon>Pimascovirales</taxon>
        <taxon>Ocovirineae</taxon>
        <taxon>Orpheoviridae</taxon>
        <taxon>Alphaorpheovirus</taxon>
        <taxon>Alphaorpheovirus massiliense</taxon>
    </lineage>
</organism>
<reference evidence="1" key="1">
    <citation type="submission" date="2017-08" db="EMBL/GenBank/DDBJ databases">
        <authorList>
            <consortium name="Urmite Genomes"/>
        </authorList>
    </citation>
    <scope>NUCLEOTIDE SEQUENCE [LARGE SCALE GENOMIC DNA]</scope>
    <source>
        <strain evidence="1">IHUMI-LCC2</strain>
    </source>
</reference>
<dbReference type="GeneID" id="35381940"/>
<dbReference type="KEGG" id="vg:35381940"/>
<dbReference type="RefSeq" id="YP_009448225.1">
    <property type="nucleotide sequence ID" value="NC_036594.1"/>
</dbReference>
<proteinExistence type="predicted"/>
<protein>
    <submittedName>
        <fullName evidence="1">Uncharacterized protein</fullName>
    </submittedName>
</protein>
<dbReference type="Proteomes" id="UP000236316">
    <property type="component" value="Segment"/>
</dbReference>
<name>A0A2I2L323_9VIRU</name>
<keyword evidence="2" id="KW-1185">Reference proteome</keyword>
<evidence type="ECO:0000313" key="1">
    <source>
        <dbReference type="EMBL" id="SNW61923.1"/>
    </source>
</evidence>
<evidence type="ECO:0000313" key="2">
    <source>
        <dbReference type="Proteomes" id="UP000236316"/>
    </source>
</evidence>
<accession>A0A2I2L323</accession>
<sequence length="144" mass="17083">MELLFEQTKEYLAKAFDERIRKVYGFLSLKEGKEEIDGPYTYQVYKIMADNITELYSINVSMDKEDEEYSYIRVNLSYVPKGFDDDQYYQDEYVIFGANDEEDNDITDHSNINLVVNSVLNVLITYLKKDIFIKHLHKLHNPRS</sequence>
<dbReference type="EMBL" id="LT906555">
    <property type="protein sequence ID" value="SNW61923.1"/>
    <property type="molecule type" value="Genomic_DNA"/>
</dbReference>
<gene>
    <name evidence="1" type="ORF">ORPV_19</name>
</gene>